<proteinExistence type="predicted"/>
<dbReference type="Gene3D" id="3.90.660.50">
    <property type="match status" value="1"/>
</dbReference>
<evidence type="ECO:0000256" key="4">
    <source>
        <dbReference type="ARBA" id="ARBA00022857"/>
    </source>
</evidence>
<evidence type="ECO:0000256" key="5">
    <source>
        <dbReference type="ARBA" id="ARBA00023027"/>
    </source>
</evidence>
<dbReference type="InterPro" id="IPR052206">
    <property type="entry name" value="Retinol_saturase"/>
</dbReference>
<gene>
    <name evidence="6" type="primary">crtD</name>
    <name evidence="6" type="ORF">FJOHDBIG_00017</name>
</gene>
<dbReference type="Pfam" id="PF13450">
    <property type="entry name" value="NAD_binding_8"/>
    <property type="match status" value="1"/>
</dbReference>
<sequence length="253" mass="28839">MEKEYDVVVISAGLGGLSAATNLAKNGLKTLLVEKHARVGGYCCGFKRKGFTFDCATEAFLMAGKAGYVKKLLESLGVEIEFKRLDPLAHCIYPEHEFDIPKDLEEYEEILGDYFPEEKKSIIRYFNTMDKIYEQVMRARGKGEQTNIFSKLLFAMKNIEFVRNMKKSFQAMLDEHFKDEKLKSIMAHFAGWTGLPPSEIGAIDASITVANPYKFGLYYPMGGMQAFSDFNTCTLQLQELLDDREWKKRRGLL</sequence>
<dbReference type="PANTHER" id="PTHR46091:SF3">
    <property type="entry name" value="AMINE OXIDASE DOMAIN-CONTAINING PROTEIN"/>
    <property type="match status" value="1"/>
</dbReference>
<reference evidence="6" key="1">
    <citation type="submission" date="2020-06" db="EMBL/GenBank/DDBJ databases">
        <title>Unique genomic features of the anaerobic methanotrophic archaea.</title>
        <authorList>
            <person name="Chadwick G.L."/>
            <person name="Skennerton C.T."/>
            <person name="Laso-Perez R."/>
            <person name="Leu A.O."/>
            <person name="Speth D.R."/>
            <person name="Yu H."/>
            <person name="Morgan-Lang C."/>
            <person name="Hatzenpichler R."/>
            <person name="Goudeau D."/>
            <person name="Malmstrom R."/>
            <person name="Brazelton W.J."/>
            <person name="Woyke T."/>
            <person name="Hallam S.J."/>
            <person name="Tyson G.W."/>
            <person name="Wegener G."/>
            <person name="Boetius A."/>
            <person name="Orphan V."/>
        </authorList>
    </citation>
    <scope>NUCLEOTIDE SEQUENCE</scope>
</reference>
<dbReference type="SUPFAM" id="SSF51905">
    <property type="entry name" value="FAD/NAD(P)-binding domain"/>
    <property type="match status" value="1"/>
</dbReference>
<keyword evidence="6" id="KW-0560">Oxidoreductase</keyword>
<dbReference type="AlphaFoldDB" id="A0A7G9YU85"/>
<keyword evidence="4" id="KW-0521">NADP</keyword>
<evidence type="ECO:0000313" key="6">
    <source>
        <dbReference type="EMBL" id="QNO51569.1"/>
    </source>
</evidence>
<keyword evidence="2" id="KW-0732">Signal</keyword>
<keyword evidence="1" id="KW-0285">Flavoprotein</keyword>
<organism evidence="6">
    <name type="scientific">Candidatus Methanophagaceae archaeon ANME-1 ERB6</name>
    <dbReference type="NCBI Taxonomy" id="2759912"/>
    <lineage>
        <taxon>Archaea</taxon>
        <taxon>Methanobacteriati</taxon>
        <taxon>Methanobacteriota</taxon>
        <taxon>Stenosarchaea group</taxon>
        <taxon>Methanomicrobia</taxon>
        <taxon>Candidatus Methanophagales</taxon>
        <taxon>Candidatus Methanophagaceae</taxon>
    </lineage>
</organism>
<evidence type="ECO:0000256" key="2">
    <source>
        <dbReference type="ARBA" id="ARBA00022729"/>
    </source>
</evidence>
<dbReference type="InterPro" id="IPR036188">
    <property type="entry name" value="FAD/NAD-bd_sf"/>
</dbReference>
<evidence type="ECO:0000256" key="1">
    <source>
        <dbReference type="ARBA" id="ARBA00022630"/>
    </source>
</evidence>
<dbReference type="GO" id="GO:0016491">
    <property type="term" value="F:oxidoreductase activity"/>
    <property type="evidence" value="ECO:0007669"/>
    <property type="project" value="UniProtKB-KW"/>
</dbReference>
<dbReference type="EMBL" id="MT631473">
    <property type="protein sequence ID" value="QNO51569.1"/>
    <property type="molecule type" value="Genomic_DNA"/>
</dbReference>
<keyword evidence="3" id="KW-0274">FAD</keyword>
<name>A0A7G9YU85_9EURY</name>
<dbReference type="EC" id="1.3.99.37" evidence="6"/>
<evidence type="ECO:0000256" key="3">
    <source>
        <dbReference type="ARBA" id="ARBA00022827"/>
    </source>
</evidence>
<dbReference type="Gene3D" id="3.50.50.60">
    <property type="entry name" value="FAD/NAD(P)-binding domain"/>
    <property type="match status" value="1"/>
</dbReference>
<keyword evidence="5" id="KW-0520">NAD</keyword>
<dbReference type="PANTHER" id="PTHR46091">
    <property type="entry name" value="BLR7054 PROTEIN"/>
    <property type="match status" value="1"/>
</dbReference>
<protein>
    <submittedName>
        <fullName evidence="6">Carotenoid 3,4-desaturase</fullName>
        <ecNumber evidence="6">1.3.99.37</ecNumber>
    </submittedName>
</protein>
<accession>A0A7G9YU85</accession>